<name>A0AAI8VV26_9PEZI</name>
<proteinExistence type="predicted"/>
<evidence type="ECO:0000313" key="2">
    <source>
        <dbReference type="EMBL" id="CAK3767057.1"/>
    </source>
</evidence>
<evidence type="ECO:0000313" key="3">
    <source>
        <dbReference type="Proteomes" id="UP001296104"/>
    </source>
</evidence>
<gene>
    <name evidence="2" type="ORF">LECACI_7A000378</name>
</gene>
<sequence>MHQQPRPREAICAQDRLREQTHVVGRTTVDHHTEPLVSASAVQSGGSSSSSMNSPTALEKQRGPKQVGQADQAQGTDDRKHASSSVVAGGNGSSSILAYLGELERYGKPLCAQFENVMERAEGWCGGVLGAPVVKDADGERRFRGQEDAAGQDARSFLLAGKGNTAVRYPNGGGDSGGLKENEEQLANLKAERGRFRANASDAVRKRALRASSRKSFDPRLLHHLRDGERRWGGEVPSFRDEGPQWKEGACASAAAAASSSQHPHPSPIPKHSAVTAAIAECLEGTPLGEFQEVVEARQPPATPDEDQDVSSPSTTRLAKLQKAVWRWFFSHNAGDDAEEAKANALIESLDSSFVPTLTLLSLDCDDDSDGTETHVTETDDLDDVGRDYVERARTAEDVQQVDRGYHFRWQRTWSV</sequence>
<dbReference type="Proteomes" id="UP001296104">
    <property type="component" value="Unassembled WGS sequence"/>
</dbReference>
<dbReference type="AlphaFoldDB" id="A0AAI8VV26"/>
<feature type="region of interest" description="Disordered" evidence="1">
    <location>
        <begin position="1"/>
        <end position="89"/>
    </location>
</feature>
<comment type="caution">
    <text evidence="2">The sequence shown here is derived from an EMBL/GenBank/DDBJ whole genome shotgun (WGS) entry which is preliminary data.</text>
</comment>
<keyword evidence="3" id="KW-1185">Reference proteome</keyword>
<evidence type="ECO:0000256" key="1">
    <source>
        <dbReference type="SAM" id="MobiDB-lite"/>
    </source>
</evidence>
<dbReference type="EMBL" id="CAVMBE010000001">
    <property type="protein sequence ID" value="CAK3767057.1"/>
    <property type="molecule type" value="Genomic_DNA"/>
</dbReference>
<organism evidence="2 3">
    <name type="scientific">Lecanosticta acicola</name>
    <dbReference type="NCBI Taxonomy" id="111012"/>
    <lineage>
        <taxon>Eukaryota</taxon>
        <taxon>Fungi</taxon>
        <taxon>Dikarya</taxon>
        <taxon>Ascomycota</taxon>
        <taxon>Pezizomycotina</taxon>
        <taxon>Dothideomycetes</taxon>
        <taxon>Dothideomycetidae</taxon>
        <taxon>Mycosphaerellales</taxon>
        <taxon>Mycosphaerellaceae</taxon>
        <taxon>Lecanosticta</taxon>
    </lineage>
</organism>
<protein>
    <submittedName>
        <fullName evidence="2">Uncharacterized protein</fullName>
    </submittedName>
</protein>
<reference evidence="2" key="1">
    <citation type="submission" date="2023-11" db="EMBL/GenBank/DDBJ databases">
        <authorList>
            <person name="Alioto T."/>
            <person name="Alioto T."/>
            <person name="Gomez Garrido J."/>
        </authorList>
    </citation>
    <scope>NUCLEOTIDE SEQUENCE</scope>
</reference>
<feature type="compositionally biased region" description="Low complexity" evidence="1">
    <location>
        <begin position="37"/>
        <end position="51"/>
    </location>
</feature>
<accession>A0AAI8VV26</accession>